<dbReference type="EMBL" id="CM039429">
    <property type="protein sequence ID" value="KAI4349543.1"/>
    <property type="molecule type" value="Genomic_DNA"/>
</dbReference>
<organism evidence="1 2">
    <name type="scientific">Bauhinia variegata</name>
    <name type="common">Purple orchid tree</name>
    <name type="synonym">Phanera variegata</name>
    <dbReference type="NCBI Taxonomy" id="167791"/>
    <lineage>
        <taxon>Eukaryota</taxon>
        <taxon>Viridiplantae</taxon>
        <taxon>Streptophyta</taxon>
        <taxon>Embryophyta</taxon>
        <taxon>Tracheophyta</taxon>
        <taxon>Spermatophyta</taxon>
        <taxon>Magnoliopsida</taxon>
        <taxon>eudicotyledons</taxon>
        <taxon>Gunneridae</taxon>
        <taxon>Pentapetalae</taxon>
        <taxon>rosids</taxon>
        <taxon>fabids</taxon>
        <taxon>Fabales</taxon>
        <taxon>Fabaceae</taxon>
        <taxon>Cercidoideae</taxon>
        <taxon>Cercideae</taxon>
        <taxon>Bauhiniinae</taxon>
        <taxon>Bauhinia</taxon>
    </lineage>
</organism>
<name>A0ACB9PLW0_BAUVA</name>
<proteinExistence type="predicted"/>
<keyword evidence="2" id="KW-1185">Reference proteome</keyword>
<protein>
    <submittedName>
        <fullName evidence="1">Uncharacterized protein</fullName>
    </submittedName>
</protein>
<gene>
    <name evidence="1" type="ORF">L6164_010121</name>
</gene>
<accession>A0ACB9PLW0</accession>
<comment type="caution">
    <text evidence="1">The sequence shown here is derived from an EMBL/GenBank/DDBJ whole genome shotgun (WGS) entry which is preliminary data.</text>
</comment>
<dbReference type="Proteomes" id="UP000828941">
    <property type="component" value="Chromosome 4"/>
</dbReference>
<evidence type="ECO:0000313" key="1">
    <source>
        <dbReference type="EMBL" id="KAI4349543.1"/>
    </source>
</evidence>
<sequence>MDILRSDDNRTHIAVFSKDTASGLPPPTNSAEMSANRRLRPNPSSDGSESADSGILNERILLLIFESIKWDLHTLCRTASVNQKLRAVAKRLLWRELCVYRAPRMVAALTSGAPNGRIGGGWDALAKLMFYCCGCQSTKHFRVGQPVAGHFVEESRFSKTSGRSFLSKKCRGDMLYVSDPCEHRMGDMEDDLGVYRGVFQGFMRSRTRACLIRRQVDLEQTVRCPYCGARVWSMTAARLIPKSASRRLGSHDGGIEYFVCVNGHLYGACWLVPLSSDENDIEEDNARDEDGAVPSVYDFLEEIIDEAKNNKMRQTLDARLDAAVELRSNHGEGGSRIKKTTAEGTREFKVKGVIDGLGRVVDMLPGEISVRWQDINLPKEKFDANPPLNKFHIKANKLRLSLFSQAEDERARGDHKALLEDGWSISQEAEPNS</sequence>
<evidence type="ECO:0000313" key="2">
    <source>
        <dbReference type="Proteomes" id="UP000828941"/>
    </source>
</evidence>
<reference evidence="1 2" key="1">
    <citation type="journal article" date="2022" name="DNA Res.">
        <title>Chromosomal-level genome assembly of the orchid tree Bauhinia variegata (Leguminosae; Cercidoideae) supports the allotetraploid origin hypothesis of Bauhinia.</title>
        <authorList>
            <person name="Zhong Y."/>
            <person name="Chen Y."/>
            <person name="Zheng D."/>
            <person name="Pang J."/>
            <person name="Liu Y."/>
            <person name="Luo S."/>
            <person name="Meng S."/>
            <person name="Qian L."/>
            <person name="Wei D."/>
            <person name="Dai S."/>
            <person name="Zhou R."/>
        </authorList>
    </citation>
    <scope>NUCLEOTIDE SEQUENCE [LARGE SCALE GENOMIC DNA]</scope>
    <source>
        <strain evidence="1">BV-YZ2020</strain>
    </source>
</reference>